<evidence type="ECO:0000256" key="9">
    <source>
        <dbReference type="ARBA" id="ARBA00023316"/>
    </source>
</evidence>
<evidence type="ECO:0000313" key="11">
    <source>
        <dbReference type="EMBL" id="CAH2354047.1"/>
    </source>
</evidence>
<evidence type="ECO:0000256" key="2">
    <source>
        <dbReference type="ARBA" id="ARBA00009486"/>
    </source>
</evidence>
<evidence type="ECO:0000256" key="5">
    <source>
        <dbReference type="ARBA" id="ARBA00022692"/>
    </source>
</evidence>
<dbReference type="EMBL" id="CAKXYY010000014">
    <property type="protein sequence ID" value="CAH2354047.1"/>
    <property type="molecule type" value="Genomic_DNA"/>
</dbReference>
<evidence type="ECO:0000313" key="12">
    <source>
        <dbReference type="Proteomes" id="UP000837801"/>
    </source>
</evidence>
<keyword evidence="7 10" id="KW-1133">Transmembrane helix</keyword>
<keyword evidence="8 10" id="KW-0472">Membrane</keyword>
<evidence type="ECO:0000256" key="6">
    <source>
        <dbReference type="ARBA" id="ARBA00022968"/>
    </source>
</evidence>
<keyword evidence="3" id="KW-0328">Glycosyltransferase</keyword>
<comment type="similarity">
    <text evidence="2">Belongs to the BMT family.</text>
</comment>
<feature type="transmembrane region" description="Helical" evidence="10">
    <location>
        <begin position="34"/>
        <end position="53"/>
    </location>
</feature>
<keyword evidence="6" id="KW-0735">Signal-anchor</keyword>
<name>A0A9P0QT07_9ASCO</name>
<sequence>MEDHTSLVLIQVPYRFKVSPHSSMLFKKSITKEILVLVFILCILSIVEIYLSFSDSANIPSIVQTINRYSQKVRFIFPKSFDEDRFSEFKYKVSGSTYYRFNGSQFPDIIFKTAKEEDFHQHDISVYHSNLNINEDNKKCPELYRETHGVFVDEAKVIDLDMIKVMRSFMKDLPNSEYYQEIAPFFIDHLEDQFANGDELQIPEYWFQLAGSSVWLEEYGVHFMIRRVIYCPTAKRNAPSISLTYAQIFDESWNELEETSLIIPDDTGMSDHDFVKFPKFLPVPFYHDVDTLNNRYYGPEDPRITIYKNKFGHYEPLIIFNAYHRKFEKFDDDEDHTNNIEAKFYRSMWVCFPFKFQRGKFNTDGNIDEMYGSTVYSKIEELRIKDRPRQEKQKNWTPFLSYNEQVQNREDTFNRYLYFIYRWANLEVLRCDVVSGVCDFEYRLYPTLLPSTPVGELRGGTALLSINELMIKSGIDIKYYLPPEREVWLGFARAHIDNCGCGPVMYRPNLVLIVKDKIKKKDSETEFDVVYKISHVSSSISFDIDVFGWNLWQPHMVCSGNNILIPNGISSWVINQDVHTNDKIVDYLTLTVSVSDYNVERINIKNLLAEVVQFDGVFLGGDKLPYIPKSTKPSQQIGYNNDNVECAISNSKDFCKVYGLEHPGNH</sequence>
<dbReference type="OrthoDB" id="3631276at2759"/>
<reference evidence="11" key="1">
    <citation type="submission" date="2022-03" db="EMBL/GenBank/DDBJ databases">
        <authorList>
            <person name="Legras J.-L."/>
            <person name="Devillers H."/>
            <person name="Grondin C."/>
        </authorList>
    </citation>
    <scope>NUCLEOTIDE SEQUENCE</scope>
    <source>
        <strain evidence="11">CLIB 1423</strain>
    </source>
</reference>
<gene>
    <name evidence="11" type="ORF">CLIB1423_14S00826</name>
</gene>
<keyword evidence="5 10" id="KW-0812">Transmembrane</keyword>
<protein>
    <submittedName>
        <fullName evidence="11">Beta-mannosyltransferase 5</fullName>
    </submittedName>
</protein>
<keyword evidence="9" id="KW-0961">Cell wall biogenesis/degradation</keyword>
<accession>A0A9P0QT07</accession>
<evidence type="ECO:0000256" key="3">
    <source>
        <dbReference type="ARBA" id="ARBA00022676"/>
    </source>
</evidence>
<dbReference type="InterPro" id="IPR021988">
    <property type="entry name" value="BMT1"/>
</dbReference>
<evidence type="ECO:0000256" key="8">
    <source>
        <dbReference type="ARBA" id="ARBA00023136"/>
    </source>
</evidence>
<evidence type="ECO:0000256" key="1">
    <source>
        <dbReference type="ARBA" id="ARBA00004606"/>
    </source>
</evidence>
<proteinExistence type="inferred from homology"/>
<evidence type="ECO:0000256" key="7">
    <source>
        <dbReference type="ARBA" id="ARBA00022989"/>
    </source>
</evidence>
<evidence type="ECO:0000256" key="4">
    <source>
        <dbReference type="ARBA" id="ARBA00022679"/>
    </source>
</evidence>
<dbReference type="Proteomes" id="UP000837801">
    <property type="component" value="Unassembled WGS sequence"/>
</dbReference>
<dbReference type="GO" id="GO:0000030">
    <property type="term" value="F:mannosyltransferase activity"/>
    <property type="evidence" value="ECO:0007669"/>
    <property type="project" value="InterPro"/>
</dbReference>
<keyword evidence="12" id="KW-1185">Reference proteome</keyword>
<evidence type="ECO:0000256" key="10">
    <source>
        <dbReference type="SAM" id="Phobius"/>
    </source>
</evidence>
<comment type="subcellular location">
    <subcellularLocation>
        <location evidence="1">Membrane</location>
        <topology evidence="1">Single-pass type II membrane protein</topology>
    </subcellularLocation>
</comment>
<keyword evidence="4" id="KW-0808">Transferase</keyword>
<dbReference type="GO" id="GO:0016020">
    <property type="term" value="C:membrane"/>
    <property type="evidence" value="ECO:0007669"/>
    <property type="project" value="UniProtKB-SubCell"/>
</dbReference>
<dbReference type="AlphaFoldDB" id="A0A9P0QT07"/>
<dbReference type="GO" id="GO:0071555">
    <property type="term" value="P:cell wall organization"/>
    <property type="evidence" value="ECO:0007669"/>
    <property type="project" value="UniProtKB-KW"/>
</dbReference>
<dbReference type="Pfam" id="PF12141">
    <property type="entry name" value="BMT"/>
    <property type="match status" value="1"/>
</dbReference>
<comment type="caution">
    <text evidence="11">The sequence shown here is derived from an EMBL/GenBank/DDBJ whole genome shotgun (WGS) entry which is preliminary data.</text>
</comment>
<organism evidence="11 12">
    <name type="scientific">[Candida] railenensis</name>
    <dbReference type="NCBI Taxonomy" id="45579"/>
    <lineage>
        <taxon>Eukaryota</taxon>
        <taxon>Fungi</taxon>
        <taxon>Dikarya</taxon>
        <taxon>Ascomycota</taxon>
        <taxon>Saccharomycotina</taxon>
        <taxon>Pichiomycetes</taxon>
        <taxon>Debaryomycetaceae</taxon>
        <taxon>Kurtzmaniella</taxon>
    </lineage>
</organism>